<dbReference type="RefSeq" id="WP_394333379.1">
    <property type="nucleotide sequence ID" value="NZ_FOHS01000006.1"/>
</dbReference>
<dbReference type="InterPro" id="IPR004610">
    <property type="entry name" value="RecJ"/>
</dbReference>
<evidence type="ECO:0000259" key="6">
    <source>
        <dbReference type="Pfam" id="PF01368"/>
    </source>
</evidence>
<keyword evidence="5 9" id="KW-0269">Exonuclease</keyword>
<evidence type="ECO:0000256" key="4">
    <source>
        <dbReference type="ARBA" id="ARBA00022801"/>
    </source>
</evidence>
<name>A0A1I0IYN9_9BACT</name>
<comment type="similarity">
    <text evidence="1">Belongs to the RecJ family.</text>
</comment>
<dbReference type="Pfam" id="PF02272">
    <property type="entry name" value="DHHA1"/>
    <property type="match status" value="1"/>
</dbReference>
<dbReference type="PANTHER" id="PTHR30255">
    <property type="entry name" value="SINGLE-STRANDED-DNA-SPECIFIC EXONUCLEASE RECJ"/>
    <property type="match status" value="1"/>
</dbReference>
<evidence type="ECO:0000259" key="7">
    <source>
        <dbReference type="Pfam" id="PF02272"/>
    </source>
</evidence>
<dbReference type="Gene3D" id="3.90.1640.30">
    <property type="match status" value="1"/>
</dbReference>
<dbReference type="EMBL" id="FOHS01000006">
    <property type="protein sequence ID" value="SEU01824.1"/>
    <property type="molecule type" value="Genomic_DNA"/>
</dbReference>
<protein>
    <recommendedName>
        <fullName evidence="2">Single-stranded-DNA-specific exonuclease RecJ</fullName>
    </recommendedName>
</protein>
<feature type="domain" description="DDH" evidence="6">
    <location>
        <begin position="81"/>
        <end position="233"/>
    </location>
</feature>
<dbReference type="Pfam" id="PF01368">
    <property type="entry name" value="DHH"/>
    <property type="match status" value="1"/>
</dbReference>
<gene>
    <name evidence="9" type="ORF">SAMN04487998_3500</name>
</gene>
<dbReference type="STRING" id="82805.SAMN04487998_3500"/>
<dbReference type="PANTHER" id="PTHR30255:SF2">
    <property type="entry name" value="SINGLE-STRANDED-DNA-SPECIFIC EXONUCLEASE RECJ"/>
    <property type="match status" value="1"/>
</dbReference>
<dbReference type="InterPro" id="IPR001667">
    <property type="entry name" value="DDH_dom"/>
</dbReference>
<feature type="domain" description="DHHA1" evidence="7">
    <location>
        <begin position="359"/>
        <end position="449"/>
    </location>
</feature>
<evidence type="ECO:0000256" key="1">
    <source>
        <dbReference type="ARBA" id="ARBA00005915"/>
    </source>
</evidence>
<organism evidence="9 10">
    <name type="scientific">Hymenobacter actinosclerus</name>
    <dbReference type="NCBI Taxonomy" id="82805"/>
    <lineage>
        <taxon>Bacteria</taxon>
        <taxon>Pseudomonadati</taxon>
        <taxon>Bacteroidota</taxon>
        <taxon>Cytophagia</taxon>
        <taxon>Cytophagales</taxon>
        <taxon>Hymenobacteraceae</taxon>
        <taxon>Hymenobacter</taxon>
    </lineage>
</organism>
<dbReference type="InterPro" id="IPR051673">
    <property type="entry name" value="SSDNA_exonuclease_RecJ"/>
</dbReference>
<dbReference type="InterPro" id="IPR041122">
    <property type="entry name" value="RecJ_OB"/>
</dbReference>
<sequence>MIKKRWIRKDAPAPEQVAQLTQALGVNEAIVRLLCQRGISTFELARSYFRPDLSQLHDPLLMRDMDRAVARLVRALHDGERVLVYGDYDVDGTTSVALVYSYLLRFFGPARIEYYIPDRYKEGYGVSEAGIDFAQENKFQLIIALDCGVKSVDKVAYANERGVDFIICDHHLPGAELPAAVAVLDPKRADCDYPFKELCGCGVGFKLMQAFTEHQGLPEDDLYELLDLVAVSIAADIVPINGENRTLAFHGLRLLNDRARAQRPGFEALRELAGLRDTELNVTSLVFGFSPRINAAGRMGDAKRAVAMLLADTADAAKEKAGVVDKTNQERRGFDTSITKEALAMIEDDAALQTASSTVLFKPDWHKGVVGIVASRCIDKYYRPTIILTESNGKATGSARSVVGFDVHQAIEECAELLDQFGGHMYAAGLTLPLENVALFQQKFERIVAGRIRPEQLIPPVDIDGTIALSDITPSFYKLLSQMEPFGPGNPNPVFASENLTAAPDSLRIVGNSHLKLALTQNGGRHRLEAIGFGMGDHFERIRGGEPFSACYNIEINEYRGVKSLQLKLKDIRWENDLATALTAN</sequence>
<dbReference type="SUPFAM" id="SSF64182">
    <property type="entry name" value="DHH phosphoesterases"/>
    <property type="match status" value="1"/>
</dbReference>
<dbReference type="Gene3D" id="3.10.310.30">
    <property type="match status" value="1"/>
</dbReference>
<dbReference type="InterPro" id="IPR003156">
    <property type="entry name" value="DHHA1_dom"/>
</dbReference>
<keyword evidence="4" id="KW-0378">Hydrolase</keyword>
<evidence type="ECO:0000256" key="2">
    <source>
        <dbReference type="ARBA" id="ARBA00019841"/>
    </source>
</evidence>
<dbReference type="GO" id="GO:0003676">
    <property type="term" value="F:nucleic acid binding"/>
    <property type="evidence" value="ECO:0007669"/>
    <property type="project" value="InterPro"/>
</dbReference>
<reference evidence="10" key="1">
    <citation type="submission" date="2016-10" db="EMBL/GenBank/DDBJ databases">
        <authorList>
            <person name="Varghese N."/>
            <person name="Submissions S."/>
        </authorList>
    </citation>
    <scope>NUCLEOTIDE SEQUENCE [LARGE SCALE GENOMIC DNA]</scope>
    <source>
        <strain evidence="10">DSM 15310</strain>
    </source>
</reference>
<keyword evidence="3" id="KW-0540">Nuclease</keyword>
<evidence type="ECO:0000259" key="8">
    <source>
        <dbReference type="Pfam" id="PF17768"/>
    </source>
</evidence>
<accession>A0A1I0IYN9</accession>
<dbReference type="Pfam" id="PF17768">
    <property type="entry name" value="RecJ_OB"/>
    <property type="match status" value="1"/>
</dbReference>
<dbReference type="GO" id="GO:0006310">
    <property type="term" value="P:DNA recombination"/>
    <property type="evidence" value="ECO:0007669"/>
    <property type="project" value="InterPro"/>
</dbReference>
<dbReference type="AlphaFoldDB" id="A0A1I0IYN9"/>
<dbReference type="NCBIfam" id="TIGR00644">
    <property type="entry name" value="recJ"/>
    <property type="match status" value="1"/>
</dbReference>
<proteinExistence type="inferred from homology"/>
<dbReference type="InterPro" id="IPR038763">
    <property type="entry name" value="DHH_sf"/>
</dbReference>
<evidence type="ECO:0000313" key="10">
    <source>
        <dbReference type="Proteomes" id="UP000198697"/>
    </source>
</evidence>
<dbReference type="GO" id="GO:0006281">
    <property type="term" value="P:DNA repair"/>
    <property type="evidence" value="ECO:0007669"/>
    <property type="project" value="InterPro"/>
</dbReference>
<evidence type="ECO:0000256" key="5">
    <source>
        <dbReference type="ARBA" id="ARBA00022839"/>
    </source>
</evidence>
<evidence type="ECO:0000313" key="9">
    <source>
        <dbReference type="EMBL" id="SEU01824.1"/>
    </source>
</evidence>
<feature type="domain" description="RecJ OB" evidence="8">
    <location>
        <begin position="463"/>
        <end position="571"/>
    </location>
</feature>
<dbReference type="Proteomes" id="UP000198697">
    <property type="component" value="Unassembled WGS sequence"/>
</dbReference>
<evidence type="ECO:0000256" key="3">
    <source>
        <dbReference type="ARBA" id="ARBA00022722"/>
    </source>
</evidence>
<dbReference type="GO" id="GO:0008409">
    <property type="term" value="F:5'-3' exonuclease activity"/>
    <property type="evidence" value="ECO:0007669"/>
    <property type="project" value="InterPro"/>
</dbReference>
<keyword evidence="10" id="KW-1185">Reference proteome</keyword>